<proteinExistence type="inferred from homology"/>
<dbReference type="PANTHER" id="PTHR31233">
    <property type="entry name" value="BICAUDAL D FAMILY MEMBER"/>
    <property type="match status" value="1"/>
</dbReference>
<keyword evidence="3" id="KW-1185">Reference proteome</keyword>
<protein>
    <submittedName>
        <fullName evidence="4">Protein bicaudal D homolog 1-like isoform X1</fullName>
    </submittedName>
</protein>
<sequence>MNIYNLNAIIRDQIKHLQKAVDRSLQLSRQGAAARELAPVVDKDKEALMKKILKSLLSTKREQIRHTEGGAESQQTGDLILLKKNNPDIFSLGWFLEQRRKSHAHQGHPVCCVWRSQASRWSSRSCCSWAPRVYRMPV</sequence>
<name>A0ABM4QUU3_BOSIN</name>
<dbReference type="RefSeq" id="XP_070627058.1">
    <property type="nucleotide sequence ID" value="XM_070770957.1"/>
</dbReference>
<keyword evidence="2" id="KW-0175">Coiled coil</keyword>
<reference evidence="3" key="1">
    <citation type="submission" date="2025-05" db="UniProtKB">
        <authorList>
            <consortium name="RefSeq"/>
        </authorList>
    </citation>
    <scope>NUCLEOTIDE SEQUENCE [LARGE SCALE GENOMIC DNA]</scope>
</reference>
<organism evidence="3 4">
    <name type="scientific">Bos indicus</name>
    <name type="common">Zebu</name>
    <dbReference type="NCBI Taxonomy" id="9915"/>
    <lineage>
        <taxon>Eukaryota</taxon>
        <taxon>Metazoa</taxon>
        <taxon>Chordata</taxon>
        <taxon>Craniata</taxon>
        <taxon>Vertebrata</taxon>
        <taxon>Euteleostomi</taxon>
        <taxon>Mammalia</taxon>
        <taxon>Eutheria</taxon>
        <taxon>Laurasiatheria</taxon>
        <taxon>Artiodactyla</taxon>
        <taxon>Ruminantia</taxon>
        <taxon>Pecora</taxon>
        <taxon>Bovidae</taxon>
        <taxon>Bovinae</taxon>
        <taxon>Bos</taxon>
    </lineage>
</organism>
<dbReference type="Proteomes" id="UP001652663">
    <property type="component" value="Chromosome 2"/>
</dbReference>
<evidence type="ECO:0000256" key="1">
    <source>
        <dbReference type="ARBA" id="ARBA00010061"/>
    </source>
</evidence>
<dbReference type="Pfam" id="PF09730">
    <property type="entry name" value="BicD"/>
    <property type="match status" value="1"/>
</dbReference>
<reference evidence="4" key="2">
    <citation type="submission" date="2025-08" db="UniProtKB">
        <authorList>
            <consortium name="RefSeq"/>
        </authorList>
    </citation>
    <scope>IDENTIFICATION</scope>
    <source>
        <tissue evidence="4">Blood</tissue>
    </source>
</reference>
<comment type="similarity">
    <text evidence="1">Belongs to the BicD family.</text>
</comment>
<evidence type="ECO:0000313" key="4">
    <source>
        <dbReference type="RefSeq" id="XP_070627058.1"/>
    </source>
</evidence>
<dbReference type="PANTHER" id="PTHR31233:SF3">
    <property type="entry name" value="PROTEIN BICAUDAL D HOMOLOG 1"/>
    <property type="match status" value="1"/>
</dbReference>
<evidence type="ECO:0000256" key="2">
    <source>
        <dbReference type="ARBA" id="ARBA00023054"/>
    </source>
</evidence>
<evidence type="ECO:0000313" key="3">
    <source>
        <dbReference type="Proteomes" id="UP001652663"/>
    </source>
</evidence>
<gene>
    <name evidence="4" type="primary">LOC139177106</name>
</gene>
<dbReference type="GeneID" id="139177106"/>
<accession>A0ABM4QUU3</accession>
<dbReference type="InterPro" id="IPR018477">
    <property type="entry name" value="BICD"/>
</dbReference>